<feature type="region of interest" description="Disordered" evidence="1">
    <location>
        <begin position="128"/>
        <end position="170"/>
    </location>
</feature>
<dbReference type="AlphaFoldDB" id="A0A813B0A8"/>
<organism evidence="3 4">
    <name type="scientific">Symbiodinium necroappetens</name>
    <dbReference type="NCBI Taxonomy" id="1628268"/>
    <lineage>
        <taxon>Eukaryota</taxon>
        <taxon>Sar</taxon>
        <taxon>Alveolata</taxon>
        <taxon>Dinophyceae</taxon>
        <taxon>Suessiales</taxon>
        <taxon>Symbiodiniaceae</taxon>
        <taxon>Symbiodinium</taxon>
    </lineage>
</organism>
<name>A0A813B0A8_9DINO</name>
<keyword evidence="2" id="KW-0812">Transmembrane</keyword>
<keyword evidence="2" id="KW-1133">Transmembrane helix</keyword>
<reference evidence="3" key="1">
    <citation type="submission" date="2021-02" db="EMBL/GenBank/DDBJ databases">
        <authorList>
            <person name="Dougan E. K."/>
            <person name="Rhodes N."/>
            <person name="Thang M."/>
            <person name="Chan C."/>
        </authorList>
    </citation>
    <scope>NUCLEOTIDE SEQUENCE</scope>
</reference>
<evidence type="ECO:0000256" key="2">
    <source>
        <dbReference type="SAM" id="Phobius"/>
    </source>
</evidence>
<evidence type="ECO:0000313" key="4">
    <source>
        <dbReference type="Proteomes" id="UP000601435"/>
    </source>
</evidence>
<evidence type="ECO:0000313" key="3">
    <source>
        <dbReference type="EMBL" id="CAE7882219.1"/>
    </source>
</evidence>
<comment type="caution">
    <text evidence="3">The sequence shown here is derived from an EMBL/GenBank/DDBJ whole genome shotgun (WGS) entry which is preliminary data.</text>
</comment>
<feature type="transmembrane region" description="Helical" evidence="2">
    <location>
        <begin position="478"/>
        <end position="496"/>
    </location>
</feature>
<accession>A0A813B0A8</accession>
<sequence>NDLEELPFVDSPAAITLSTEQKLDAILMFCKEQADHFASVRMELQSMDDKLKLLLNDRSPTNAIKRKASISSLSRALSKKQSTCKLDAGLDVPERSGGVGSGGLGDKPNFHDLDQTLGLKVMKAARKFRARGGEGSKPTSPKSAKPMPPTTAGGFPSKTASVEEADHPDKKHSLSLLALVPLPGDVQPQAPSNCPMLPSEPSGESFTREREPRAKSSGMPGRSPNAGAASLLGSTGLTQSEVSLSQLFKHRESQIIPASPEVRSKQSPKLPNLAALDLDSQQSDETIRMEVLPVQTPKALRVCQGLVELWMRLCGLTPLVQWKPESAEFTESPAPSPRALAASKAYHCVILLLNFLFVVLAASSVAVCSDLDASEEAYTQASVMCRQPLATDLAFGIGALLAVWSCGGLGSYFKSSRMQLQIQDHLMQEVDSTGLTYQWKSQKGVDAVALGGTWLVVLAARSWIIGPELMEPVAAGKQALYALACACLLGACYVQMSMWRGISLTVVAFARSVLEGQVSNLQARQRWRE</sequence>
<dbReference type="Proteomes" id="UP000601435">
    <property type="component" value="Unassembled WGS sequence"/>
</dbReference>
<feature type="non-terminal residue" evidence="3">
    <location>
        <position position="1"/>
    </location>
</feature>
<feature type="transmembrane region" description="Helical" evidence="2">
    <location>
        <begin position="393"/>
        <end position="413"/>
    </location>
</feature>
<feature type="transmembrane region" description="Helical" evidence="2">
    <location>
        <begin position="447"/>
        <end position="466"/>
    </location>
</feature>
<evidence type="ECO:0000256" key="1">
    <source>
        <dbReference type="SAM" id="MobiDB-lite"/>
    </source>
</evidence>
<proteinExistence type="predicted"/>
<dbReference type="OrthoDB" id="435487at2759"/>
<keyword evidence="2" id="KW-0472">Membrane</keyword>
<gene>
    <name evidence="3" type="ORF">SNEC2469_LOCUS29012</name>
</gene>
<dbReference type="EMBL" id="CAJNJA010064297">
    <property type="protein sequence ID" value="CAE7882219.1"/>
    <property type="molecule type" value="Genomic_DNA"/>
</dbReference>
<feature type="region of interest" description="Disordered" evidence="1">
    <location>
        <begin position="183"/>
        <end position="230"/>
    </location>
</feature>
<protein>
    <submittedName>
        <fullName evidence="3">Uncharacterized protein</fullName>
    </submittedName>
</protein>
<keyword evidence="4" id="KW-1185">Reference proteome</keyword>
<feature type="non-terminal residue" evidence="3">
    <location>
        <position position="529"/>
    </location>
</feature>